<evidence type="ECO:0000256" key="7">
    <source>
        <dbReference type="ARBA" id="ARBA00022729"/>
    </source>
</evidence>
<keyword evidence="5" id="KW-1134">Transmembrane beta strand</keyword>
<feature type="domain" description="Trimeric autotransporter adhesin YadA-like stalk" evidence="12">
    <location>
        <begin position="706"/>
        <end position="748"/>
    </location>
</feature>
<dbReference type="RefSeq" id="WP_120402220.1">
    <property type="nucleotide sequence ID" value="NZ_RAXV01000012.1"/>
</dbReference>
<dbReference type="GO" id="GO:0009279">
    <property type="term" value="C:cell outer membrane"/>
    <property type="evidence" value="ECO:0007669"/>
    <property type="project" value="UniProtKB-SubCell"/>
</dbReference>
<dbReference type="InterPro" id="IPR008635">
    <property type="entry name" value="Coiled_stalk_dom"/>
</dbReference>
<dbReference type="Pfam" id="PF05662">
    <property type="entry name" value="YadA_stalk"/>
    <property type="match status" value="5"/>
</dbReference>
<evidence type="ECO:0000313" key="15">
    <source>
        <dbReference type="Proteomes" id="UP000282388"/>
    </source>
</evidence>
<keyword evidence="9" id="KW-0472">Membrane</keyword>
<comment type="similarity">
    <text evidence="3">Belongs to the autotransporter-2 (AT-2) (TC 1.B.40) family.</text>
</comment>
<feature type="domain" description="Trimeric autotransporter adhesin YadA-like stalk" evidence="12">
    <location>
        <begin position="868"/>
        <end position="905"/>
    </location>
</feature>
<evidence type="ECO:0000259" key="13">
    <source>
        <dbReference type="Pfam" id="PF13018"/>
    </source>
</evidence>
<dbReference type="Pfam" id="PF03895">
    <property type="entry name" value="YadA_anchor"/>
    <property type="match status" value="1"/>
</dbReference>
<keyword evidence="6" id="KW-0812">Transmembrane</keyword>
<dbReference type="InterPro" id="IPR005594">
    <property type="entry name" value="YadA_C"/>
</dbReference>
<evidence type="ECO:0000256" key="10">
    <source>
        <dbReference type="ARBA" id="ARBA00023237"/>
    </source>
</evidence>
<dbReference type="Pfam" id="PF13018">
    <property type="entry name" value="ESPR"/>
    <property type="match status" value="1"/>
</dbReference>
<dbReference type="AlphaFoldDB" id="A0A3A8ESU9"/>
<evidence type="ECO:0000256" key="9">
    <source>
        <dbReference type="ARBA" id="ARBA00023136"/>
    </source>
</evidence>
<accession>A0A3A8ESU9</accession>
<dbReference type="InterPro" id="IPR045584">
    <property type="entry name" value="Pilin-like"/>
</dbReference>
<dbReference type="SUPFAM" id="SSF101967">
    <property type="entry name" value="Adhesin YadA, collagen-binding domain"/>
    <property type="match status" value="3"/>
</dbReference>
<evidence type="ECO:0000313" key="14">
    <source>
        <dbReference type="EMBL" id="RKG31951.1"/>
    </source>
</evidence>
<keyword evidence="7" id="KW-0732">Signal</keyword>
<dbReference type="Gene3D" id="6.10.250.2040">
    <property type="match status" value="1"/>
</dbReference>
<evidence type="ECO:0000256" key="3">
    <source>
        <dbReference type="ARBA" id="ARBA00005848"/>
    </source>
</evidence>
<comment type="subcellular location">
    <subcellularLocation>
        <location evidence="2">Cell outer membrane</location>
    </subcellularLocation>
    <subcellularLocation>
        <location evidence="1">Cell surface</location>
    </subcellularLocation>
</comment>
<dbReference type="Proteomes" id="UP000282388">
    <property type="component" value="Unassembled WGS sequence"/>
</dbReference>
<protein>
    <submittedName>
        <fullName evidence="14">Uncharacterized protein</fullName>
    </submittedName>
</protein>
<evidence type="ECO:0000256" key="4">
    <source>
        <dbReference type="ARBA" id="ARBA00022448"/>
    </source>
</evidence>
<evidence type="ECO:0000256" key="5">
    <source>
        <dbReference type="ARBA" id="ARBA00022452"/>
    </source>
</evidence>
<feature type="domain" description="Trimeric autotransporter adhesin YadA-like stalk" evidence="12">
    <location>
        <begin position="431"/>
        <end position="462"/>
    </location>
</feature>
<evidence type="ECO:0000256" key="6">
    <source>
        <dbReference type="ARBA" id="ARBA00022692"/>
    </source>
</evidence>
<keyword evidence="8" id="KW-0653">Protein transport</keyword>
<name>A0A3A8ESU9_9GAMM</name>
<evidence type="ECO:0000259" key="12">
    <source>
        <dbReference type="Pfam" id="PF05662"/>
    </source>
</evidence>
<feature type="domain" description="Trimeric autotransporter adhesin YadA-like stalk" evidence="12">
    <location>
        <begin position="542"/>
        <end position="582"/>
    </location>
</feature>
<evidence type="ECO:0000256" key="8">
    <source>
        <dbReference type="ARBA" id="ARBA00022927"/>
    </source>
</evidence>
<organism evidence="14 15">
    <name type="scientific">Acinetobacter tianfuensis</name>
    <dbReference type="NCBI Taxonomy" id="2419603"/>
    <lineage>
        <taxon>Bacteria</taxon>
        <taxon>Pseudomonadati</taxon>
        <taxon>Pseudomonadota</taxon>
        <taxon>Gammaproteobacteria</taxon>
        <taxon>Moraxellales</taxon>
        <taxon>Moraxellaceae</taxon>
        <taxon>Acinetobacter</taxon>
    </lineage>
</organism>
<dbReference type="Gene3D" id="2.20.70.140">
    <property type="match status" value="3"/>
</dbReference>
<feature type="domain" description="Trimeric autotransporter adhesin YadA-like C-terminal membrane anchor" evidence="11">
    <location>
        <begin position="990"/>
        <end position="1045"/>
    </location>
</feature>
<evidence type="ECO:0000259" key="11">
    <source>
        <dbReference type="Pfam" id="PF03895"/>
    </source>
</evidence>
<dbReference type="OrthoDB" id="1631723at2"/>
<feature type="domain" description="ESPR" evidence="13">
    <location>
        <begin position="1"/>
        <end position="41"/>
    </location>
</feature>
<dbReference type="Gene3D" id="2.150.10.10">
    <property type="entry name" value="Serralysin-like metalloprotease, C-terminal"/>
    <property type="match status" value="1"/>
</dbReference>
<keyword evidence="4" id="KW-0813">Transport</keyword>
<comment type="caution">
    <text evidence="14">The sequence shown here is derived from an EMBL/GenBank/DDBJ whole genome shotgun (WGS) entry which is preliminary data.</text>
</comment>
<reference evidence="14 15" key="1">
    <citation type="submission" date="2018-09" db="EMBL/GenBank/DDBJ databases">
        <title>The draft genome of Acinetobacter spp. strains.</title>
        <authorList>
            <person name="Qin J."/>
            <person name="Feng Y."/>
            <person name="Zong Z."/>
        </authorList>
    </citation>
    <scope>NUCLEOTIDE SEQUENCE [LARGE SCALE GENOMIC DNA]</scope>
    <source>
        <strain evidence="14 15">WCHAc060012</strain>
    </source>
</reference>
<gene>
    <name evidence="14" type="ORF">D7V32_07250</name>
</gene>
<keyword evidence="15" id="KW-1185">Reference proteome</keyword>
<keyword evidence="10" id="KW-0998">Cell outer membrane</keyword>
<evidence type="ECO:0000256" key="2">
    <source>
        <dbReference type="ARBA" id="ARBA00004442"/>
    </source>
</evidence>
<evidence type="ECO:0000256" key="1">
    <source>
        <dbReference type="ARBA" id="ARBA00004241"/>
    </source>
</evidence>
<dbReference type="GO" id="GO:0015031">
    <property type="term" value="P:protein transport"/>
    <property type="evidence" value="ECO:0007669"/>
    <property type="project" value="UniProtKB-KW"/>
</dbReference>
<dbReference type="InterPro" id="IPR024973">
    <property type="entry name" value="ESPR"/>
</dbReference>
<dbReference type="GO" id="GO:0009986">
    <property type="term" value="C:cell surface"/>
    <property type="evidence" value="ECO:0007669"/>
    <property type="project" value="UniProtKB-SubCell"/>
</dbReference>
<dbReference type="Gene3D" id="1.20.5.170">
    <property type="match status" value="3"/>
</dbReference>
<dbReference type="EMBL" id="RAXV01000012">
    <property type="protein sequence ID" value="RKG31951.1"/>
    <property type="molecule type" value="Genomic_DNA"/>
</dbReference>
<dbReference type="SUPFAM" id="SSF54523">
    <property type="entry name" value="Pili subunits"/>
    <property type="match status" value="1"/>
</dbReference>
<dbReference type="Gene3D" id="3.30.1300.30">
    <property type="entry name" value="GSPII I/J protein-like"/>
    <property type="match status" value="1"/>
</dbReference>
<feature type="domain" description="Trimeric autotransporter adhesin YadA-like stalk" evidence="12">
    <location>
        <begin position="333"/>
        <end position="373"/>
    </location>
</feature>
<dbReference type="Gene3D" id="6.20.50.100">
    <property type="match status" value="1"/>
</dbReference>
<sequence length="1049" mass="105198">MNKIYKVIWCQALCTWIAVSELTKGKVKSSAVKTQKLSAVQQQSKPQIFEWKLKAAVALLLGFSANLYAEQGVSGGVATGSGATAISACNKLNVPSASGTRDAAKAIGADSLAIGCNANAVATSAISIGGRDGGGFKVDLSTLQLASVSGVAADLMLTSGETHYNGSLVSRNSNSLGVSNAVLSGSAIAIGNRIKILNGNTIDSLADLDDQGLLYDGLASAKAIAIGDTVTVGSNSATAIAIGDTSSISNNAREAIAIGAHASASKTGGVALGAYSTTATAADAPAGATIGVINLGDNQTSVLLKRNFAGSFAATPDNAGRQISVGSAGKERQIKNVAPGIISKTSTDAINGSQLVAVVEGVVAHIDDTAAVVYTQPGGTPVKKAANGKWYKAADINQDGTLVAGATEIAPNSIITSVKSAGGSITAPTTLTNVKAGANPTDAVNVSQLGTAVSNASLNFEGDVAATGAPANNFSRKVGETTKIVGGLTDPALLSDSNIGVVSDGAGKLTVKLAKNLQALDSVSITGGPTMNNGGINMNGKKITNLAAGTVSSTSQDAVNGSQLYNVSNSIKNSIGGNTIINPDGSIATVNLGDTGQDNIHDALKTINNTANNANKGWKLSTNGGTATQVVPDQRVDFSNSDNNVKITNNGSNVTVNLNNNLDLSPAGSVTMGNTTVNNGGLTIQNADPNKVVSVTDAGINAGNNKVTNVQDGLIANGSKDAVNGGQIKNIADSIKNSIGGNTVVNPDGTITTNNIGNTGANNIHDAISNVNTAATKAKTTVTQGANIVVTPSTNLDGSTNYQVATAKDVSFDNVNVSNNVTVGGNVTANAFQAGNTTVNNGGVTIANADPNKVVSVTDAGINAGNNKVTNVAPGAISATSKDAVNGSQLNASNNAFNTFLGGGAVYNDNTKTYSAPTYVINNGTTTSSYNNVGDALGALNQADTKINSRIDILGDQLEQSFRTANNRIDDVEKLANAGVAAAMSLENAPYIAGKFTYAVGAAYHGGENAVGATLRRTADNGRWSLTGGVAAASQGDPSIRIGISGVID</sequence>
<dbReference type="InterPro" id="IPR011049">
    <property type="entry name" value="Serralysin-like_metalloprot_C"/>
</dbReference>
<proteinExistence type="inferred from homology"/>